<evidence type="ECO:0000256" key="16">
    <source>
        <dbReference type="ARBA" id="ARBA00023136"/>
    </source>
</evidence>
<dbReference type="PANTHER" id="PTHR22888">
    <property type="entry name" value="CYTOCHROME C OXIDASE, SUBUNIT II"/>
    <property type="match status" value="1"/>
</dbReference>
<dbReference type="Gene3D" id="2.60.40.420">
    <property type="entry name" value="Cupredoxins - blue copper proteins"/>
    <property type="match status" value="1"/>
</dbReference>
<dbReference type="PROSITE" id="PS50999">
    <property type="entry name" value="COX2_TM"/>
    <property type="match status" value="1"/>
</dbReference>
<comment type="catalytic activity">
    <reaction evidence="17">
        <text>4 Fe(II)-[cytochrome c] + O2 + 8 H(+)(in) = 4 Fe(III)-[cytochrome c] + 2 H2O + 4 H(+)(out)</text>
        <dbReference type="Rhea" id="RHEA:11436"/>
        <dbReference type="Rhea" id="RHEA-COMP:10350"/>
        <dbReference type="Rhea" id="RHEA-COMP:14399"/>
        <dbReference type="ChEBI" id="CHEBI:15377"/>
        <dbReference type="ChEBI" id="CHEBI:15378"/>
        <dbReference type="ChEBI" id="CHEBI:15379"/>
        <dbReference type="ChEBI" id="CHEBI:29033"/>
        <dbReference type="ChEBI" id="CHEBI:29034"/>
        <dbReference type="EC" id="7.1.1.9"/>
    </reaction>
    <physiologicalReaction direction="left-to-right" evidence="17">
        <dbReference type="Rhea" id="RHEA:11437"/>
    </physiologicalReaction>
</comment>
<dbReference type="NCBIfam" id="TIGR02866">
    <property type="entry name" value="CoxB"/>
    <property type="match status" value="1"/>
</dbReference>
<keyword evidence="12 18" id="KW-0249">Electron transport</keyword>
<sequence>MPSWMNLGFQDSCSPFMVELVSFYDYVMVLMTGIIFLILYIMTYMMTSKFYYKSLSEGTFIEVVWSVVPVFLLVVLVLPSIKILYLMEDIKSPSMTFKVMGHQWYWSYAVPLFKNFFFKLNNEIFDFYEFDSMLEEDSFPRLLECNDELVIPINSTSRFLISSGDVIHSFTIPSLGVKVDAFPGRINQLFLNPMRLGIFYGQCSEICGSNHSFMPIMLKVVDLKEYDSISGWYLVDLLEEEFSKSFLGF</sequence>
<evidence type="ECO:0000259" key="21">
    <source>
        <dbReference type="PROSITE" id="PS50999"/>
    </source>
</evidence>
<dbReference type="SUPFAM" id="SSF81464">
    <property type="entry name" value="Cytochrome c oxidase subunit II-like, transmembrane region"/>
    <property type="match status" value="1"/>
</dbReference>
<organism evidence="22">
    <name type="scientific">Ardeacarus ardeae</name>
    <dbReference type="NCBI Taxonomy" id="1932962"/>
    <lineage>
        <taxon>Eukaryota</taxon>
        <taxon>Metazoa</taxon>
        <taxon>Ecdysozoa</taxon>
        <taxon>Arthropoda</taxon>
        <taxon>Chelicerata</taxon>
        <taxon>Arachnida</taxon>
        <taxon>Acari</taxon>
        <taxon>Acariformes</taxon>
        <taxon>Sarcoptiformes</taxon>
        <taxon>Astigmata</taxon>
        <taxon>Psoroptidia</taxon>
        <taxon>Pterolichoidea</taxon>
        <taxon>Pterolichidae</taxon>
        <taxon>Ardeacarinae</taxon>
        <taxon>Ardeacarus</taxon>
    </lineage>
</organism>
<name>A0A343BSH6_9ACAR</name>
<evidence type="ECO:0000259" key="20">
    <source>
        <dbReference type="PROSITE" id="PS50857"/>
    </source>
</evidence>
<dbReference type="GO" id="GO:0005743">
    <property type="term" value="C:mitochondrial inner membrane"/>
    <property type="evidence" value="ECO:0007669"/>
    <property type="project" value="UniProtKB-SubCell"/>
</dbReference>
<evidence type="ECO:0000256" key="19">
    <source>
        <dbReference type="SAM" id="Phobius"/>
    </source>
</evidence>
<dbReference type="PRINTS" id="PR01166">
    <property type="entry name" value="CYCOXIDASEII"/>
</dbReference>
<dbReference type="Pfam" id="PF02790">
    <property type="entry name" value="COX2_TM"/>
    <property type="match status" value="1"/>
</dbReference>
<keyword evidence="5 18" id="KW-0813">Transport</keyword>
<keyword evidence="15 18" id="KW-0496">Mitochondrion</keyword>
<dbReference type="EMBL" id="KY352304">
    <property type="protein sequence ID" value="AQZ24957.1"/>
    <property type="molecule type" value="Genomic_DNA"/>
</dbReference>
<comment type="cofactor">
    <cofactor evidence="18">
        <name>Cu cation</name>
        <dbReference type="ChEBI" id="CHEBI:23378"/>
    </cofactor>
    <text evidence="18">Binds a copper A center.</text>
</comment>
<dbReference type="GO" id="GO:0005507">
    <property type="term" value="F:copper ion binding"/>
    <property type="evidence" value="ECO:0007669"/>
    <property type="project" value="InterPro"/>
</dbReference>
<evidence type="ECO:0000256" key="7">
    <source>
        <dbReference type="ARBA" id="ARBA00022692"/>
    </source>
</evidence>
<dbReference type="Pfam" id="PF00116">
    <property type="entry name" value="COX2"/>
    <property type="match status" value="1"/>
</dbReference>
<evidence type="ECO:0000256" key="10">
    <source>
        <dbReference type="ARBA" id="ARBA00022842"/>
    </source>
</evidence>
<keyword evidence="11" id="KW-1278">Translocase</keyword>
<evidence type="ECO:0000256" key="12">
    <source>
        <dbReference type="ARBA" id="ARBA00022982"/>
    </source>
</evidence>
<dbReference type="InterPro" id="IPR036257">
    <property type="entry name" value="Cyt_c_oxidase_su2_TM_sf"/>
</dbReference>
<feature type="transmembrane region" description="Helical" evidence="19">
    <location>
        <begin position="63"/>
        <end position="87"/>
    </location>
</feature>
<evidence type="ECO:0000256" key="6">
    <source>
        <dbReference type="ARBA" id="ARBA00022660"/>
    </source>
</evidence>
<dbReference type="SUPFAM" id="SSF49503">
    <property type="entry name" value="Cupredoxins"/>
    <property type="match status" value="1"/>
</dbReference>
<dbReference type="PANTHER" id="PTHR22888:SF9">
    <property type="entry name" value="CYTOCHROME C OXIDASE SUBUNIT 2"/>
    <property type="match status" value="1"/>
</dbReference>
<dbReference type="InterPro" id="IPR045187">
    <property type="entry name" value="CcO_II"/>
</dbReference>
<dbReference type="GO" id="GO:0042773">
    <property type="term" value="P:ATP synthesis coupled electron transport"/>
    <property type="evidence" value="ECO:0007669"/>
    <property type="project" value="TreeGrafter"/>
</dbReference>
<comment type="subunit">
    <text evidence="3">Component of the cytochrome c oxidase (complex IV, CIV), a multisubunit enzyme composed of a catalytic core of 3 subunits and several supernumerary subunits. The complex exists as a monomer or a dimer and forms supercomplexes (SCs) in the inner mitochondrial membrane with ubiquinol-cytochrome c oxidoreductase (cytochrome b-c1 complex, complex III, CIII).</text>
</comment>
<dbReference type="AlphaFoldDB" id="A0A343BSH6"/>
<evidence type="ECO:0000256" key="18">
    <source>
        <dbReference type="RuleBase" id="RU000457"/>
    </source>
</evidence>
<feature type="domain" description="Cytochrome oxidase subunit II copper A binding" evidence="20">
    <location>
        <begin position="92"/>
        <end position="235"/>
    </location>
</feature>
<comment type="similarity">
    <text evidence="2 18">Belongs to the cytochrome c oxidase subunit 2 family.</text>
</comment>
<evidence type="ECO:0000256" key="13">
    <source>
        <dbReference type="ARBA" id="ARBA00022989"/>
    </source>
</evidence>
<dbReference type="Gene3D" id="1.10.287.90">
    <property type="match status" value="1"/>
</dbReference>
<protein>
    <recommendedName>
        <fullName evidence="4 18">Cytochrome c oxidase subunit 2</fullName>
    </recommendedName>
</protein>
<reference evidence="22" key="1">
    <citation type="journal article" date="2017" name="Mitochondrial DNA Part B Resour">
        <title>Complete mitochondrial genome of the feather mite Ardeacarus ardeae (Acari, Sarcoptiformes, Pterolichidae).</title>
        <authorList>
            <person name="Han Y.-D."/>
            <person name="Min G.-S."/>
        </authorList>
    </citation>
    <scope>NUCLEOTIDE SEQUENCE</scope>
    <source>
        <strain evidence="22">A</strain>
    </source>
</reference>
<dbReference type="GO" id="GO:0004129">
    <property type="term" value="F:cytochrome-c oxidase activity"/>
    <property type="evidence" value="ECO:0007669"/>
    <property type="project" value="UniProtKB-EC"/>
</dbReference>
<dbReference type="PROSITE" id="PS00078">
    <property type="entry name" value="COX2"/>
    <property type="match status" value="1"/>
</dbReference>
<dbReference type="InterPro" id="IPR008972">
    <property type="entry name" value="Cupredoxin"/>
</dbReference>
<proteinExistence type="inferred from homology"/>
<dbReference type="InterPro" id="IPR014222">
    <property type="entry name" value="Cyt_c_oxidase_su2"/>
</dbReference>
<keyword evidence="14 18" id="KW-0186">Copper</keyword>
<comment type="subcellular location">
    <subcellularLocation>
        <location evidence="1 18">Mitochondrion inner membrane</location>
        <topology evidence="1 18">Multi-pass membrane protein</topology>
    </subcellularLocation>
</comment>
<keyword evidence="7 18" id="KW-0812">Transmembrane</keyword>
<evidence type="ECO:0000256" key="17">
    <source>
        <dbReference type="ARBA" id="ARBA00049512"/>
    </source>
</evidence>
<evidence type="ECO:0000256" key="9">
    <source>
        <dbReference type="ARBA" id="ARBA00022792"/>
    </source>
</evidence>
<keyword evidence="8 18" id="KW-0479">Metal-binding</keyword>
<keyword evidence="13 19" id="KW-1133">Transmembrane helix</keyword>
<evidence type="ECO:0000256" key="11">
    <source>
        <dbReference type="ARBA" id="ARBA00022967"/>
    </source>
</evidence>
<evidence type="ECO:0000256" key="5">
    <source>
        <dbReference type="ARBA" id="ARBA00022448"/>
    </source>
</evidence>
<dbReference type="PROSITE" id="PS50857">
    <property type="entry name" value="COX2_CUA"/>
    <property type="match status" value="1"/>
</dbReference>
<accession>A0A343BSH6</accession>
<dbReference type="InterPro" id="IPR001505">
    <property type="entry name" value="Copper_CuA"/>
</dbReference>
<dbReference type="InterPro" id="IPR011759">
    <property type="entry name" value="Cyt_c_oxidase_su2_TM_dom"/>
</dbReference>
<evidence type="ECO:0000313" key="22">
    <source>
        <dbReference type="EMBL" id="AQZ24957.1"/>
    </source>
</evidence>
<feature type="domain" description="Cytochrome oxidase subunit II transmembrane region profile" evidence="21">
    <location>
        <begin position="1"/>
        <end position="91"/>
    </location>
</feature>
<comment type="function">
    <text evidence="18">Component of the cytochrome c oxidase, the last enzyme in the mitochondrial electron transport chain which drives oxidative phosphorylation. The respiratory chain contains 3 multisubunit complexes succinate dehydrogenase (complex II, CII), ubiquinol-cytochrome c oxidoreductase (cytochrome b-c1 complex, complex III, CIII) and cytochrome c oxidase (complex IV, CIV), that cooperate to transfer electrons derived from NADH and succinate to molecular oxygen, creating an electrochemical gradient over the inner membrane that drives transmembrane transport and the ATP synthase. Cytochrome c oxidase is the component of the respiratory chain that catalyzes the reduction of oxygen to water. Electrons originating from reduced cytochrome c in the intermembrane space (IMS) are transferred via the dinuclear copper A center (CU(A)) of subunit 2 and heme A of subunit 1 to the active site in subunit 1, a binuclear center (BNC) formed by heme A3 and copper B (CU(B)). The BNC reduces molecular oxygen to 2 water molecules using 4 electrons from cytochrome c in the IMS and 4 protons from the mitochondrial matrix.</text>
</comment>
<evidence type="ECO:0000256" key="14">
    <source>
        <dbReference type="ARBA" id="ARBA00023008"/>
    </source>
</evidence>
<evidence type="ECO:0000256" key="1">
    <source>
        <dbReference type="ARBA" id="ARBA00004448"/>
    </source>
</evidence>
<evidence type="ECO:0000256" key="8">
    <source>
        <dbReference type="ARBA" id="ARBA00022723"/>
    </source>
</evidence>
<keyword evidence="10" id="KW-0460">Magnesium</keyword>
<gene>
    <name evidence="22" type="primary">COX2</name>
</gene>
<evidence type="ECO:0000256" key="15">
    <source>
        <dbReference type="ARBA" id="ARBA00023128"/>
    </source>
</evidence>
<keyword evidence="16 18" id="KW-0472">Membrane</keyword>
<dbReference type="GO" id="GO:0016491">
    <property type="term" value="F:oxidoreductase activity"/>
    <property type="evidence" value="ECO:0007669"/>
    <property type="project" value="InterPro"/>
</dbReference>
<evidence type="ECO:0000256" key="3">
    <source>
        <dbReference type="ARBA" id="ARBA00011164"/>
    </source>
</evidence>
<keyword evidence="9 18" id="KW-0999">Mitochondrion inner membrane</keyword>
<evidence type="ECO:0000256" key="2">
    <source>
        <dbReference type="ARBA" id="ARBA00007866"/>
    </source>
</evidence>
<geneLocation type="mitochondrion" evidence="22"/>
<dbReference type="InterPro" id="IPR002429">
    <property type="entry name" value="CcO_II-like_C"/>
</dbReference>
<evidence type="ECO:0000256" key="4">
    <source>
        <dbReference type="ARBA" id="ARBA00015946"/>
    </source>
</evidence>
<feature type="transmembrane region" description="Helical" evidence="19">
    <location>
        <begin position="20"/>
        <end position="42"/>
    </location>
</feature>
<keyword evidence="6 18" id="KW-0679">Respiratory chain</keyword>